<reference evidence="1 2" key="1">
    <citation type="journal article" date="2020" name="Genomics">
        <title>Complete, high-quality genomes from long-read metagenomic sequencing of two wolf lichen thalli reveals enigmatic genome architecture.</title>
        <authorList>
            <person name="McKenzie S.K."/>
            <person name="Walston R.F."/>
            <person name="Allen J.L."/>
        </authorList>
    </citation>
    <scope>NUCLEOTIDE SEQUENCE [LARGE SCALE GENOMIC DNA]</scope>
    <source>
        <strain evidence="1">WasteWater2</strain>
    </source>
</reference>
<protein>
    <recommendedName>
        <fullName evidence="3">Fungal N-terminal domain-containing protein</fullName>
    </recommendedName>
</protein>
<keyword evidence="2" id="KW-1185">Reference proteome</keyword>
<dbReference type="AlphaFoldDB" id="A0A8H6G738"/>
<evidence type="ECO:0008006" key="3">
    <source>
        <dbReference type="Google" id="ProtNLM"/>
    </source>
</evidence>
<comment type="caution">
    <text evidence="1">The sequence shown here is derived from an EMBL/GenBank/DDBJ whole genome shotgun (WGS) entry which is preliminary data.</text>
</comment>
<organism evidence="1 2">
    <name type="scientific">Letharia columbiana</name>
    <dbReference type="NCBI Taxonomy" id="112416"/>
    <lineage>
        <taxon>Eukaryota</taxon>
        <taxon>Fungi</taxon>
        <taxon>Dikarya</taxon>
        <taxon>Ascomycota</taxon>
        <taxon>Pezizomycotina</taxon>
        <taxon>Lecanoromycetes</taxon>
        <taxon>OSLEUM clade</taxon>
        <taxon>Lecanoromycetidae</taxon>
        <taxon>Lecanorales</taxon>
        <taxon>Lecanorineae</taxon>
        <taxon>Parmeliaceae</taxon>
        <taxon>Letharia</taxon>
    </lineage>
</organism>
<evidence type="ECO:0000313" key="1">
    <source>
        <dbReference type="EMBL" id="KAF6241757.1"/>
    </source>
</evidence>
<evidence type="ECO:0000313" key="2">
    <source>
        <dbReference type="Proteomes" id="UP000578531"/>
    </source>
</evidence>
<accession>A0A8H6G738</accession>
<dbReference type="EMBL" id="JACCJC010000001">
    <property type="protein sequence ID" value="KAF6241757.1"/>
    <property type="molecule type" value="Genomic_DNA"/>
</dbReference>
<dbReference type="OrthoDB" id="195446at2759"/>
<dbReference type="GeneID" id="59282148"/>
<proteinExistence type="predicted"/>
<sequence>MLDHVQSTSPFFMETFGGGYQVPSMPSPSCLNTLFAGKRLCRFVMLVGPAEMWHPTIILRVCSKSSQPGHPNAGCTAFYIYLSPFASLSEISYFFNVTSFLTFMEGFAVASSAAGLVSLGLTMCQELLKFYASWKGAEDDVKRMYSSVEMLTKNFICLRSSIQQTRFSRDVVARVEESIAMCESGVVALKKKLSKINGVLLANRGWSHKLRSQFQRALYPFKESTIVKLKEICSDLQGNLTLALETLQIDATSVSLQTLGVLQNDVFEMSLDIKSFDSQLAKASAWVGELHVFQKGKIHL</sequence>
<name>A0A8H6G738_9LECA</name>
<gene>
    <name evidence="1" type="ORF">HO173_000469</name>
</gene>
<dbReference type="Proteomes" id="UP000578531">
    <property type="component" value="Unassembled WGS sequence"/>
</dbReference>
<dbReference type="RefSeq" id="XP_037170997.1">
    <property type="nucleotide sequence ID" value="XM_037302418.1"/>
</dbReference>